<sequence>MGVIPGIEFNTFSIIARCARTRMLGIAITTSDITVGSRCPYVMPSVGAISTQASTDPTLGPFALRLMEQGYSAKGALQQLDTSDPYIERRQLGIVDRNGNSAARTGAMNNAWAGHVTGRDHVAMGNGLVGEGVVRAMATVFLETAELDLEERLMQALEAGQQAGGEAKDSTPEHSAALLVYGSDAFSRVDLRVDEHPTPILELRRLLDIFAPKIEYFALRATDPEAAQAAKEAAEKS</sequence>
<gene>
    <name evidence="1" type="ORF">METZ01_LOCUS36843</name>
</gene>
<dbReference type="PANTHER" id="PTHR39328">
    <property type="entry name" value="BLL2871 PROTEIN"/>
    <property type="match status" value="1"/>
</dbReference>
<evidence type="ECO:0000313" key="1">
    <source>
        <dbReference type="EMBL" id="SUZ83989.1"/>
    </source>
</evidence>
<dbReference type="PANTHER" id="PTHR39328:SF1">
    <property type="entry name" value="BLL2871 PROTEIN"/>
    <property type="match status" value="1"/>
</dbReference>
<dbReference type="Pfam" id="PF06267">
    <property type="entry name" value="DUF1028"/>
    <property type="match status" value="1"/>
</dbReference>
<protein>
    <submittedName>
        <fullName evidence="1">Uncharacterized protein</fullName>
    </submittedName>
</protein>
<dbReference type="Gene3D" id="3.60.20.10">
    <property type="entry name" value="Glutamine Phosphoribosylpyrophosphate, subunit 1, domain 1"/>
    <property type="match status" value="1"/>
</dbReference>
<dbReference type="EMBL" id="UINC01001575">
    <property type="protein sequence ID" value="SUZ83989.1"/>
    <property type="molecule type" value="Genomic_DNA"/>
</dbReference>
<dbReference type="AlphaFoldDB" id="A0A381QZE3"/>
<feature type="non-terminal residue" evidence="1">
    <location>
        <position position="237"/>
    </location>
</feature>
<feature type="non-terminal residue" evidence="1">
    <location>
        <position position="1"/>
    </location>
</feature>
<reference evidence="1" key="1">
    <citation type="submission" date="2018-05" db="EMBL/GenBank/DDBJ databases">
        <authorList>
            <person name="Lanie J.A."/>
            <person name="Ng W.-L."/>
            <person name="Kazmierczak K.M."/>
            <person name="Andrzejewski T.M."/>
            <person name="Davidsen T.M."/>
            <person name="Wayne K.J."/>
            <person name="Tettelin H."/>
            <person name="Glass J.I."/>
            <person name="Rusch D."/>
            <person name="Podicherti R."/>
            <person name="Tsui H.-C.T."/>
            <person name="Winkler M.E."/>
        </authorList>
    </citation>
    <scope>NUCLEOTIDE SEQUENCE</scope>
</reference>
<accession>A0A381QZE3</accession>
<organism evidence="1">
    <name type="scientific">marine metagenome</name>
    <dbReference type="NCBI Taxonomy" id="408172"/>
    <lineage>
        <taxon>unclassified sequences</taxon>
        <taxon>metagenomes</taxon>
        <taxon>ecological metagenomes</taxon>
    </lineage>
</organism>
<name>A0A381QZE3_9ZZZZ</name>
<dbReference type="SUPFAM" id="SSF56235">
    <property type="entry name" value="N-terminal nucleophile aminohydrolases (Ntn hydrolases)"/>
    <property type="match status" value="1"/>
</dbReference>
<dbReference type="InterPro" id="IPR029055">
    <property type="entry name" value="Ntn_hydrolases_N"/>
</dbReference>
<dbReference type="InterPro" id="IPR010430">
    <property type="entry name" value="DUF1028"/>
</dbReference>
<proteinExistence type="predicted"/>